<dbReference type="CDD" id="cd18034">
    <property type="entry name" value="DEXHc_dicer"/>
    <property type="match status" value="1"/>
</dbReference>
<evidence type="ECO:0000313" key="13">
    <source>
        <dbReference type="Proteomes" id="UP001308179"/>
    </source>
</evidence>
<keyword evidence="6" id="KW-0051">Antiviral defense</keyword>
<dbReference type="Proteomes" id="UP001308179">
    <property type="component" value="Unassembled WGS sequence"/>
</dbReference>
<keyword evidence="2" id="KW-0547">Nucleotide-binding</keyword>
<keyword evidence="5" id="KW-0067">ATP-binding</keyword>
<evidence type="ECO:0000256" key="6">
    <source>
        <dbReference type="ARBA" id="ARBA00023118"/>
    </source>
</evidence>
<dbReference type="PROSITE" id="PS51194">
    <property type="entry name" value="HELICASE_CTER"/>
    <property type="match status" value="1"/>
</dbReference>
<dbReference type="CDD" id="cd00593">
    <property type="entry name" value="RIBOc"/>
    <property type="match status" value="1"/>
</dbReference>
<evidence type="ECO:0000259" key="11">
    <source>
        <dbReference type="PROSITE" id="PS51327"/>
    </source>
</evidence>
<dbReference type="PROSITE" id="PS50142">
    <property type="entry name" value="RNASE_3_2"/>
    <property type="match status" value="1"/>
</dbReference>
<feature type="domain" description="Helicase C-terminal" evidence="10">
    <location>
        <begin position="369"/>
        <end position="540"/>
    </location>
</feature>
<dbReference type="InterPro" id="IPR051363">
    <property type="entry name" value="RLR_Helicase"/>
</dbReference>
<dbReference type="Gene3D" id="3.30.160.380">
    <property type="entry name" value="Dicer dimerisation domain"/>
    <property type="match status" value="1"/>
</dbReference>
<evidence type="ECO:0000259" key="9">
    <source>
        <dbReference type="PROSITE" id="PS51192"/>
    </source>
</evidence>
<dbReference type="InterPro" id="IPR001650">
    <property type="entry name" value="Helicase_C-like"/>
</dbReference>
<dbReference type="PANTHER" id="PTHR14074:SF16">
    <property type="entry name" value="ANTIVIRAL INNATE IMMUNE RESPONSE RECEPTOR RIG-I"/>
    <property type="match status" value="1"/>
</dbReference>
<dbReference type="InterPro" id="IPR000999">
    <property type="entry name" value="RNase_III_dom"/>
</dbReference>
<dbReference type="SMART" id="SM00487">
    <property type="entry name" value="DEXDc"/>
    <property type="match status" value="1"/>
</dbReference>
<keyword evidence="3" id="KW-0378">Hydrolase</keyword>
<keyword evidence="1" id="KW-0930">Antiviral protein</keyword>
<dbReference type="SMART" id="SM00490">
    <property type="entry name" value="HELICc"/>
    <property type="match status" value="1"/>
</dbReference>
<dbReference type="Pfam" id="PF00270">
    <property type="entry name" value="DEAD"/>
    <property type="match status" value="1"/>
</dbReference>
<dbReference type="PROSITE" id="PS51327">
    <property type="entry name" value="DICER_DSRBF"/>
    <property type="match status" value="1"/>
</dbReference>
<accession>A0ABR0KX37</accession>
<dbReference type="InterPro" id="IPR011545">
    <property type="entry name" value="DEAD/DEAH_box_helicase_dom"/>
</dbReference>
<proteinExistence type="inferred from homology"/>
<evidence type="ECO:0000259" key="8">
    <source>
        <dbReference type="PROSITE" id="PS50142"/>
    </source>
</evidence>
<dbReference type="InterPro" id="IPR027417">
    <property type="entry name" value="P-loop_NTPase"/>
</dbReference>
<dbReference type="Gene3D" id="1.10.1520.10">
    <property type="entry name" value="Ribonuclease III domain"/>
    <property type="match status" value="1"/>
</dbReference>
<evidence type="ECO:0000256" key="7">
    <source>
        <dbReference type="PROSITE-ProRule" id="PRU00657"/>
    </source>
</evidence>
<sequence>MAERDSSSDDCLRGYQLEMLDASLRSNSIVVMPTGSGKTLVAVGRIRAELERSAPTKLVWFLANSVELSRQQLGVLRTHLPAYQILSLTGQDGVDNWSRQHIWDAVLANVRVVVGTPAVLKDALTHGFVRISRLALLIFDEAHHCIKNHPTNAIMKNFYHPAKIRAEDMPSVLGLTASPVFNPKEGGMNELESNMDATVVTPTRTLEELMRFVYPVPLTLLTHPASTLSEYPGSSSLCWALNHAAAKYDFSADPYVLELSRYDDERSRGDIEKVRRKGKTRCSEQIRTLNRKATTLYDQLGIQSAEFYVRNCIERFEAGAIRDLVLPDTTMSEQQHLLSILQALSGPTPSLMRQEELLTPKAECLITLLAQQTSSFISEGKAIVFAKERATVVGLTHVLRASPRLKVLYSVGAFVGTSTFAGRASVADLAEPRQQARDLVDFRNGTKNLMVATSVLEEGIDVRECNLVVNFDAPNTLIGYVQRRGRARMQDSKYYILALENDPQINASKWQGQEARMKQEYMNAFRERVEAESQDEEAVNTRVYRVASTGAMVTFDDVKAHLSHFCSVGTLQASNYVDTRPNYVAEKQAKGWTAVVNLPSFLHQDIRTASSREVWHSEAAAIKDAAFEAYVALHKGGLLNDNLLPLVTEPSPEEGEQHVDQPSLVEVADRVTPWYSLAHQVAEGCIDWHCATVTLAGHANFAPIRVLLPAQLAQEEHFTLYWNEQVSYPVTVSVTQAVALDPRSLDVLRRDTDVALRTVHESRMPSDGRIDTMLLLSLPERVSTGHMPYAEYLRAVDKGSRGLGLVHVKGKLGLPYMLQRLDDDSAPKSGDGTPTVVAKRFPKRKDFLHEVLPNQSGNAAYIREESFLASECSVDQVPLKTCLIAAFLPSVMHRIDVRLVAQSLQATLLENINITDTSLVIEAISSPSAGEKRDYNRLEYLGDSILKYCASLQAMAQHPTWPERYLSSKKTRL</sequence>
<dbReference type="SUPFAM" id="SSF52540">
    <property type="entry name" value="P-loop containing nucleoside triphosphate hydrolases"/>
    <property type="match status" value="1"/>
</dbReference>
<evidence type="ECO:0000256" key="4">
    <source>
        <dbReference type="ARBA" id="ARBA00022806"/>
    </source>
</evidence>
<comment type="similarity">
    <text evidence="7">Belongs to the helicase family. Dicer subfamily.</text>
</comment>
<dbReference type="InterPro" id="IPR014001">
    <property type="entry name" value="Helicase_ATP-bd"/>
</dbReference>
<evidence type="ECO:0000256" key="2">
    <source>
        <dbReference type="ARBA" id="ARBA00022741"/>
    </source>
</evidence>
<dbReference type="Pfam" id="PF03368">
    <property type="entry name" value="Dicer_dimer"/>
    <property type="match status" value="1"/>
</dbReference>
<keyword evidence="7" id="KW-0694">RNA-binding</keyword>
<protein>
    <submittedName>
        <fullName evidence="12">Dicer-like protein 2</fullName>
    </submittedName>
</protein>
<evidence type="ECO:0000256" key="1">
    <source>
        <dbReference type="ARBA" id="ARBA00022721"/>
    </source>
</evidence>
<keyword evidence="4" id="KW-0347">Helicase</keyword>
<dbReference type="PANTHER" id="PTHR14074">
    <property type="entry name" value="HELICASE WITH DEATH DOMAIN-RELATED"/>
    <property type="match status" value="1"/>
</dbReference>
<gene>
    <name evidence="12" type="primary">dcl2_2</name>
    <name evidence="12" type="ORF">LTR32_007068</name>
</gene>
<reference evidence="12 13" key="1">
    <citation type="submission" date="2023-08" db="EMBL/GenBank/DDBJ databases">
        <title>Black Yeasts Isolated from many extreme environments.</title>
        <authorList>
            <person name="Coleine C."/>
            <person name="Stajich J.E."/>
            <person name="Selbmann L."/>
        </authorList>
    </citation>
    <scope>NUCLEOTIDE SEQUENCE [LARGE SCALE GENOMIC DNA]</scope>
    <source>
        <strain evidence="12 13">CCFEE 5386</strain>
    </source>
</reference>
<evidence type="ECO:0000259" key="10">
    <source>
        <dbReference type="PROSITE" id="PS51194"/>
    </source>
</evidence>
<feature type="domain" description="RNase III" evidence="8">
    <location>
        <begin position="901"/>
        <end position="973"/>
    </location>
</feature>
<dbReference type="EMBL" id="JAVRRR010000931">
    <property type="protein sequence ID" value="KAK5140000.1"/>
    <property type="molecule type" value="Genomic_DNA"/>
</dbReference>
<feature type="domain" description="Dicer dsRNA-binding fold" evidence="11">
    <location>
        <begin position="558"/>
        <end position="653"/>
    </location>
</feature>
<evidence type="ECO:0000256" key="3">
    <source>
        <dbReference type="ARBA" id="ARBA00022801"/>
    </source>
</evidence>
<evidence type="ECO:0000256" key="5">
    <source>
        <dbReference type="ARBA" id="ARBA00022840"/>
    </source>
</evidence>
<dbReference type="Gene3D" id="3.40.50.300">
    <property type="entry name" value="P-loop containing nucleotide triphosphate hydrolases"/>
    <property type="match status" value="2"/>
</dbReference>
<dbReference type="InterPro" id="IPR036389">
    <property type="entry name" value="RNase_III_sf"/>
</dbReference>
<feature type="domain" description="Helicase ATP-binding" evidence="9">
    <location>
        <begin position="19"/>
        <end position="197"/>
    </location>
</feature>
<comment type="caution">
    <text evidence="12">The sequence shown here is derived from an EMBL/GenBank/DDBJ whole genome shotgun (WGS) entry which is preliminary data.</text>
</comment>
<dbReference type="InterPro" id="IPR005034">
    <property type="entry name" value="Dicer_dimerisation"/>
</dbReference>
<feature type="non-terminal residue" evidence="12">
    <location>
        <position position="973"/>
    </location>
</feature>
<dbReference type="SUPFAM" id="SSF69065">
    <property type="entry name" value="RNase III domain-like"/>
    <property type="match status" value="1"/>
</dbReference>
<keyword evidence="13" id="KW-1185">Reference proteome</keyword>
<dbReference type="InterPro" id="IPR038248">
    <property type="entry name" value="Dicer_dimer_sf"/>
</dbReference>
<organism evidence="12 13">
    <name type="scientific">Rachicladosporium monterosium</name>
    <dbReference type="NCBI Taxonomy" id="1507873"/>
    <lineage>
        <taxon>Eukaryota</taxon>
        <taxon>Fungi</taxon>
        <taxon>Dikarya</taxon>
        <taxon>Ascomycota</taxon>
        <taxon>Pezizomycotina</taxon>
        <taxon>Dothideomycetes</taxon>
        <taxon>Dothideomycetidae</taxon>
        <taxon>Cladosporiales</taxon>
        <taxon>Cladosporiaceae</taxon>
        <taxon>Rachicladosporium</taxon>
    </lineage>
</organism>
<dbReference type="PROSITE" id="PS51192">
    <property type="entry name" value="HELICASE_ATP_BIND_1"/>
    <property type="match status" value="1"/>
</dbReference>
<dbReference type="Pfam" id="PF00271">
    <property type="entry name" value="Helicase_C"/>
    <property type="match status" value="1"/>
</dbReference>
<name>A0ABR0KX37_9PEZI</name>
<evidence type="ECO:0000313" key="12">
    <source>
        <dbReference type="EMBL" id="KAK5140000.1"/>
    </source>
</evidence>